<accession>A0A402CKS2</accession>
<sequence>MVKDASHHFPEEIPDTYLSILVPWLLDCEARSETLKAS</sequence>
<name>A0A402CKS2_RHOWR</name>
<gene>
    <name evidence="1" type="ORF">Rhow_008554</name>
</gene>
<protein>
    <submittedName>
        <fullName evidence="1">Uncharacterized protein</fullName>
    </submittedName>
</protein>
<evidence type="ECO:0000313" key="1">
    <source>
        <dbReference type="EMBL" id="GCE44256.1"/>
    </source>
</evidence>
<dbReference type="EMBL" id="BHYM01000089">
    <property type="protein sequence ID" value="GCE44256.1"/>
    <property type="molecule type" value="Genomic_DNA"/>
</dbReference>
<keyword evidence="2" id="KW-1185">Reference proteome</keyword>
<comment type="caution">
    <text evidence="1">The sequence shown here is derived from an EMBL/GenBank/DDBJ whole genome shotgun (WGS) entry which is preliminary data.</text>
</comment>
<organism evidence="1 2">
    <name type="scientific">Rhodococcus wratislaviensis</name>
    <name type="common">Tsukamurella wratislaviensis</name>
    <dbReference type="NCBI Taxonomy" id="44752"/>
    <lineage>
        <taxon>Bacteria</taxon>
        <taxon>Bacillati</taxon>
        <taxon>Actinomycetota</taxon>
        <taxon>Actinomycetes</taxon>
        <taxon>Mycobacteriales</taxon>
        <taxon>Nocardiaceae</taxon>
        <taxon>Rhodococcus</taxon>
    </lineage>
</organism>
<dbReference type="Proteomes" id="UP000287519">
    <property type="component" value="Unassembled WGS sequence"/>
</dbReference>
<dbReference type="AlphaFoldDB" id="A0A402CKS2"/>
<reference evidence="1 2" key="1">
    <citation type="submission" date="2018-11" db="EMBL/GenBank/DDBJ databases">
        <title>Microbial catabolism of amino acid.</title>
        <authorList>
            <person name="Hibi M."/>
            <person name="Ogawa J."/>
        </authorList>
    </citation>
    <scope>NUCLEOTIDE SEQUENCE [LARGE SCALE GENOMIC DNA]</scope>
    <source>
        <strain evidence="1 2">C31-06</strain>
    </source>
</reference>
<evidence type="ECO:0000313" key="2">
    <source>
        <dbReference type="Proteomes" id="UP000287519"/>
    </source>
</evidence>
<proteinExistence type="predicted"/>